<dbReference type="PANTHER" id="PTHR30203:SF24">
    <property type="entry name" value="BLR4935 PROTEIN"/>
    <property type="match status" value="1"/>
</dbReference>
<organism evidence="2 3">
    <name type="scientific">Rugamonas rubra</name>
    <dbReference type="NCBI Taxonomy" id="758825"/>
    <lineage>
        <taxon>Bacteria</taxon>
        <taxon>Pseudomonadati</taxon>
        <taxon>Pseudomonadota</taxon>
        <taxon>Betaproteobacteria</taxon>
        <taxon>Burkholderiales</taxon>
        <taxon>Oxalobacteraceae</taxon>
        <taxon>Telluria group</taxon>
        <taxon>Rugamonas</taxon>
    </lineage>
</organism>
<dbReference type="EMBL" id="FOTW01000025">
    <property type="protein sequence ID" value="SFM60253.1"/>
    <property type="molecule type" value="Genomic_DNA"/>
</dbReference>
<name>A0A1I4S7K7_9BURK</name>
<dbReference type="SUPFAM" id="SSF56954">
    <property type="entry name" value="Outer membrane efflux proteins (OEP)"/>
    <property type="match status" value="1"/>
</dbReference>
<dbReference type="RefSeq" id="WP_245774403.1">
    <property type="nucleotide sequence ID" value="NZ_FOTW01000025.1"/>
</dbReference>
<dbReference type="Proteomes" id="UP000199470">
    <property type="component" value="Unassembled WGS sequence"/>
</dbReference>
<proteinExistence type="predicted"/>
<dbReference type="STRING" id="758825.SAMN02982985_04647"/>
<dbReference type="GO" id="GO:0015562">
    <property type="term" value="F:efflux transmembrane transporter activity"/>
    <property type="evidence" value="ECO:0007669"/>
    <property type="project" value="InterPro"/>
</dbReference>
<evidence type="ECO:0000313" key="2">
    <source>
        <dbReference type="EMBL" id="SFM60253.1"/>
    </source>
</evidence>
<reference evidence="2 3" key="1">
    <citation type="submission" date="2016-10" db="EMBL/GenBank/DDBJ databases">
        <authorList>
            <person name="de Groot N.N."/>
        </authorList>
    </citation>
    <scope>NUCLEOTIDE SEQUENCE [LARGE SCALE GENOMIC DNA]</scope>
    <source>
        <strain evidence="2 3">ATCC 43154</strain>
    </source>
</reference>
<feature type="chain" id="PRO_5011796538" evidence="1">
    <location>
        <begin position="26"/>
        <end position="430"/>
    </location>
</feature>
<dbReference type="AlphaFoldDB" id="A0A1I4S7K7"/>
<protein>
    <submittedName>
        <fullName evidence="2">Outer membrane efflux protein</fullName>
    </submittedName>
</protein>
<keyword evidence="1" id="KW-0732">Signal</keyword>
<dbReference type="InterPro" id="IPR010131">
    <property type="entry name" value="MdtP/NodT-like"/>
</dbReference>
<gene>
    <name evidence="2" type="ORF">SAMN02982985_04647</name>
</gene>
<dbReference type="Gene3D" id="1.20.1600.10">
    <property type="entry name" value="Outer membrane efflux proteins (OEP)"/>
    <property type="match status" value="1"/>
</dbReference>
<sequence>MSTSNKLLLAMLLALGASQSPSAMAAASAPAAASTATSPASGALAVLPPEPLVRRALESLPQLRLGTLQSQLAGVDKTRLQAGPYEWTARASVNQRRVEGGERFQEQELALERTVRWFGKAGQDQAIGAQGVLVAEAMHADAWHEAGRALMKDWFDALREQAAVARLDEQLAVTEQLRRVAAKRVLAGDGARLEQLQADTEHQRVAALVLQARQRQEQALAQLEQNYVGLPAPDASRLPLPPAPVEGADYWRERILHDNHELELAEAEVALYTLRASRQSSDRMPDPTLALRAARERAGQERLIGLTLSIPLPGAARAADRDGAALKAAMARERADQVRLRVRSAAQRAVIDNARSYQVWQTVSEVETQARRQSELMMKAYQAGECTLMDALGSRRQALDAALAAQTAQVEALAAYARVQLDAHAIWAID</sequence>
<evidence type="ECO:0000313" key="3">
    <source>
        <dbReference type="Proteomes" id="UP000199470"/>
    </source>
</evidence>
<feature type="signal peptide" evidence="1">
    <location>
        <begin position="1"/>
        <end position="25"/>
    </location>
</feature>
<accession>A0A1I4S7K7</accession>
<keyword evidence="3" id="KW-1185">Reference proteome</keyword>
<dbReference type="PANTHER" id="PTHR30203">
    <property type="entry name" value="OUTER MEMBRANE CATION EFFLUX PROTEIN"/>
    <property type="match status" value="1"/>
</dbReference>
<evidence type="ECO:0000256" key="1">
    <source>
        <dbReference type="SAM" id="SignalP"/>
    </source>
</evidence>